<evidence type="ECO:0000313" key="1">
    <source>
        <dbReference type="EMBL" id="CAG7678700.1"/>
    </source>
</evidence>
<protein>
    <submittedName>
        <fullName evidence="1">Uncharacterized protein</fullName>
    </submittedName>
</protein>
<feature type="non-terminal residue" evidence="1">
    <location>
        <position position="88"/>
    </location>
</feature>
<dbReference type="Proteomes" id="UP000708208">
    <property type="component" value="Unassembled WGS sequence"/>
</dbReference>
<proteinExistence type="predicted"/>
<dbReference type="EMBL" id="CAJVCH010015191">
    <property type="protein sequence ID" value="CAG7678700.1"/>
    <property type="molecule type" value="Genomic_DNA"/>
</dbReference>
<reference evidence="1" key="1">
    <citation type="submission" date="2021-06" db="EMBL/GenBank/DDBJ databases">
        <authorList>
            <person name="Hodson N. C."/>
            <person name="Mongue J. A."/>
            <person name="Jaron S. K."/>
        </authorList>
    </citation>
    <scope>NUCLEOTIDE SEQUENCE</scope>
</reference>
<sequence>ESNTVEVVPFKWINKDQNLCSFPEVSGPGFSKLRSNPALSPLPGWPEYAVIPKYSSDSYMRAIKKATDLQFTSTVESSDSSTEENLGR</sequence>
<evidence type="ECO:0000313" key="2">
    <source>
        <dbReference type="Proteomes" id="UP000708208"/>
    </source>
</evidence>
<feature type="non-terminal residue" evidence="1">
    <location>
        <position position="1"/>
    </location>
</feature>
<keyword evidence="2" id="KW-1185">Reference proteome</keyword>
<comment type="caution">
    <text evidence="1">The sequence shown here is derived from an EMBL/GenBank/DDBJ whole genome shotgun (WGS) entry which is preliminary data.</text>
</comment>
<organism evidence="1 2">
    <name type="scientific">Allacma fusca</name>
    <dbReference type="NCBI Taxonomy" id="39272"/>
    <lineage>
        <taxon>Eukaryota</taxon>
        <taxon>Metazoa</taxon>
        <taxon>Ecdysozoa</taxon>
        <taxon>Arthropoda</taxon>
        <taxon>Hexapoda</taxon>
        <taxon>Collembola</taxon>
        <taxon>Symphypleona</taxon>
        <taxon>Sminthuridae</taxon>
        <taxon>Allacma</taxon>
    </lineage>
</organism>
<gene>
    <name evidence="1" type="ORF">AFUS01_LOCUS2632</name>
</gene>
<name>A0A8J2NSY5_9HEXA</name>
<dbReference type="AlphaFoldDB" id="A0A8J2NSY5"/>
<accession>A0A8J2NSY5</accession>